<gene>
    <name evidence="1" type="ORF">H5P27_13170</name>
</gene>
<keyword evidence="2" id="KW-1185">Reference proteome</keyword>
<sequence length="479" mass="53852">MEPILLIHGYSSEGSDNTAEDIYGTLPQELRKHFGTETLDINLSRWISLSDGITLDDVSFAMERALQAHASKLTEGFHVVIHSTGALVLRNWIKLFSPKPCPIKNVVHLAGANFGSGLAHIGRGQMARWARFFQGTGRGVQILDELEFGSSKTLDLHSHFIDEGNDMYRDYQVQEFCIIGSQTLPAMRHLPIRYIKEDSSDNTVRTSAGNLNYNFLRVAPTDEAFELDADEVAELVGQRQADEILDTSPIYQFDLSDIASERQAVPFSVAFETAHFGDDIGIVTGSDNRDQIVPLVKRAIATPYNEDAYAETAVAFEKAKKSTFEKAGKLRGSTFDWNKQEQYEGHAQLIFRLRDQFGTPVKDFDITIKSTPPGTNKNKLERMIEDKHLNKCTRGIITFYLRTQKFEKDSKTWTDLLDKVPTTHLEITAHEDNSDDITFAPLSIKLTPTKIRALIQTFRTTIIDVTLLRLPSSKVFSVS</sequence>
<dbReference type="Gene3D" id="3.40.50.1820">
    <property type="entry name" value="alpha/beta hydrolase"/>
    <property type="match status" value="1"/>
</dbReference>
<comment type="caution">
    <text evidence="1">The sequence shown here is derived from an EMBL/GenBank/DDBJ whole genome shotgun (WGS) entry which is preliminary data.</text>
</comment>
<dbReference type="RefSeq" id="WP_185660863.1">
    <property type="nucleotide sequence ID" value="NZ_CAWPOO010000012.1"/>
</dbReference>
<protein>
    <recommendedName>
        <fullName evidence="3">Alpha/beta hydrolase</fullName>
    </recommendedName>
</protein>
<dbReference type="Proteomes" id="UP000526501">
    <property type="component" value="Unassembled WGS sequence"/>
</dbReference>
<dbReference type="AlphaFoldDB" id="A0A7X1B7A5"/>
<reference evidence="1 2" key="1">
    <citation type="submission" date="2020-07" db="EMBL/GenBank/DDBJ databases">
        <authorList>
            <person name="Feng X."/>
        </authorList>
    </citation>
    <scope>NUCLEOTIDE SEQUENCE [LARGE SCALE GENOMIC DNA]</scope>
    <source>
        <strain evidence="1 2">JCM23202</strain>
    </source>
</reference>
<evidence type="ECO:0008006" key="3">
    <source>
        <dbReference type="Google" id="ProtNLM"/>
    </source>
</evidence>
<evidence type="ECO:0000313" key="2">
    <source>
        <dbReference type="Proteomes" id="UP000526501"/>
    </source>
</evidence>
<name>A0A7X1B7A5_9BACT</name>
<dbReference type="InterPro" id="IPR029058">
    <property type="entry name" value="AB_hydrolase_fold"/>
</dbReference>
<accession>A0A7X1B7A5</accession>
<proteinExistence type="predicted"/>
<organism evidence="1 2">
    <name type="scientific">Pelagicoccus albus</name>
    <dbReference type="NCBI Taxonomy" id="415222"/>
    <lineage>
        <taxon>Bacteria</taxon>
        <taxon>Pseudomonadati</taxon>
        <taxon>Verrucomicrobiota</taxon>
        <taxon>Opitutia</taxon>
        <taxon>Puniceicoccales</taxon>
        <taxon>Pelagicoccaceae</taxon>
        <taxon>Pelagicoccus</taxon>
    </lineage>
</organism>
<dbReference type="SUPFAM" id="SSF53474">
    <property type="entry name" value="alpha/beta-Hydrolases"/>
    <property type="match status" value="1"/>
</dbReference>
<dbReference type="EMBL" id="JACHVC010000012">
    <property type="protein sequence ID" value="MBC2606998.1"/>
    <property type="molecule type" value="Genomic_DNA"/>
</dbReference>
<evidence type="ECO:0000313" key="1">
    <source>
        <dbReference type="EMBL" id="MBC2606998.1"/>
    </source>
</evidence>